<reference evidence="2 3" key="1">
    <citation type="submission" date="2019-01" db="EMBL/GenBank/DDBJ databases">
        <title>Novel species of Nocardioides.</title>
        <authorList>
            <person name="Liu Q."/>
            <person name="Xin Y.-H."/>
        </authorList>
    </citation>
    <scope>NUCLEOTIDE SEQUENCE [LARGE SCALE GENOMIC DNA]</scope>
    <source>
        <strain evidence="2 3">CGMCC 4.6875</strain>
    </source>
</reference>
<dbReference type="InterPro" id="IPR025331">
    <property type="entry name" value="TNT"/>
</dbReference>
<name>A0A4Q2SHN8_9ACTN</name>
<keyword evidence="3" id="KW-1185">Reference proteome</keyword>
<dbReference type="GO" id="GO:0050135">
    <property type="term" value="F:NADP+ nucleosidase activity"/>
    <property type="evidence" value="ECO:0007669"/>
    <property type="project" value="InterPro"/>
</dbReference>
<protein>
    <submittedName>
        <fullName evidence="2">DUF4237 domain-containing protein</fullName>
    </submittedName>
</protein>
<evidence type="ECO:0000313" key="2">
    <source>
        <dbReference type="EMBL" id="RYC04986.1"/>
    </source>
</evidence>
<dbReference type="EMBL" id="SDWU01000001">
    <property type="protein sequence ID" value="RYC04986.1"/>
    <property type="molecule type" value="Genomic_DNA"/>
</dbReference>
<dbReference type="OrthoDB" id="6636741at2"/>
<evidence type="ECO:0000259" key="1">
    <source>
        <dbReference type="Pfam" id="PF14021"/>
    </source>
</evidence>
<evidence type="ECO:0000313" key="3">
    <source>
        <dbReference type="Proteomes" id="UP000293291"/>
    </source>
</evidence>
<comment type="caution">
    <text evidence="2">The sequence shown here is derived from an EMBL/GenBank/DDBJ whole genome shotgun (WGS) entry which is preliminary data.</text>
</comment>
<dbReference type="Proteomes" id="UP000293291">
    <property type="component" value="Unassembled WGS sequence"/>
</dbReference>
<dbReference type="RefSeq" id="WP_129453008.1">
    <property type="nucleotide sequence ID" value="NZ_JACXYX010000003.1"/>
</dbReference>
<sequence length="222" mass="23554">MIVDAVRSLLQEAGLDADAVLWAAVSDQPPRVPSHRWVVWPTADDEIVLGGSDHGRFAAYARFGDPTLVAEILSRWLEPDLPPAPRDRATLHAASLSVADMLVGPDAVAELSQDGFLPGSVVPVGAPLDHIGNASGHVLHLYDTAFAARSLPPTDANEPRTGFVLEATLPDACRVVRVEPWFGQPGGGVSIVLDRVIAYYVDRGVLSPFAVEPDGEPAETTA</sequence>
<gene>
    <name evidence="2" type="ORF">EUA07_00350</name>
</gene>
<organism evidence="2 3">
    <name type="scientific">Nocardioides ganghwensis</name>
    <dbReference type="NCBI Taxonomy" id="252230"/>
    <lineage>
        <taxon>Bacteria</taxon>
        <taxon>Bacillati</taxon>
        <taxon>Actinomycetota</taxon>
        <taxon>Actinomycetes</taxon>
        <taxon>Propionibacteriales</taxon>
        <taxon>Nocardioidaceae</taxon>
        <taxon>Nocardioides</taxon>
    </lineage>
</organism>
<dbReference type="AlphaFoldDB" id="A0A4Q2SHN8"/>
<feature type="domain" description="TNT" evidence="1">
    <location>
        <begin position="122"/>
        <end position="207"/>
    </location>
</feature>
<proteinExistence type="predicted"/>
<dbReference type="Pfam" id="PF14021">
    <property type="entry name" value="TNT"/>
    <property type="match status" value="1"/>
</dbReference>
<accession>A0A4Q2SHN8</accession>